<evidence type="ECO:0000313" key="4">
    <source>
        <dbReference type="Proteomes" id="UP001142393"/>
    </source>
</evidence>
<organism evidence="3 4">
    <name type="scientific">Lentinula detonsa</name>
    <dbReference type="NCBI Taxonomy" id="2804962"/>
    <lineage>
        <taxon>Eukaryota</taxon>
        <taxon>Fungi</taxon>
        <taxon>Dikarya</taxon>
        <taxon>Basidiomycota</taxon>
        <taxon>Agaricomycotina</taxon>
        <taxon>Agaricomycetes</taxon>
        <taxon>Agaricomycetidae</taxon>
        <taxon>Agaricales</taxon>
        <taxon>Marasmiineae</taxon>
        <taxon>Omphalotaceae</taxon>
        <taxon>Lentinula</taxon>
    </lineage>
</organism>
<feature type="domain" description="DUF6532" evidence="2">
    <location>
        <begin position="51"/>
        <end position="223"/>
    </location>
</feature>
<name>A0A9W8P062_9AGAR</name>
<dbReference type="InterPro" id="IPR045341">
    <property type="entry name" value="DUF6532"/>
</dbReference>
<feature type="compositionally biased region" description="Basic and acidic residues" evidence="1">
    <location>
        <begin position="32"/>
        <end position="43"/>
    </location>
</feature>
<feature type="compositionally biased region" description="Polar residues" evidence="1">
    <location>
        <begin position="15"/>
        <end position="30"/>
    </location>
</feature>
<reference evidence="3 4" key="1">
    <citation type="journal article" date="2023" name="Proc. Natl. Acad. Sci. U.S.A.">
        <title>A global phylogenomic analysis of the shiitake genus Lentinula.</title>
        <authorList>
            <person name="Sierra-Patev S."/>
            <person name="Min B."/>
            <person name="Naranjo-Ortiz M."/>
            <person name="Looney B."/>
            <person name="Konkel Z."/>
            <person name="Slot J.C."/>
            <person name="Sakamoto Y."/>
            <person name="Steenwyk J.L."/>
            <person name="Rokas A."/>
            <person name="Carro J."/>
            <person name="Camarero S."/>
            <person name="Ferreira P."/>
            <person name="Molpeceres G."/>
            <person name="Ruiz-Duenas F.J."/>
            <person name="Serrano A."/>
            <person name="Henrissat B."/>
            <person name="Drula E."/>
            <person name="Hughes K.W."/>
            <person name="Mata J.L."/>
            <person name="Ishikawa N.K."/>
            <person name="Vargas-Isla R."/>
            <person name="Ushijima S."/>
            <person name="Smith C.A."/>
            <person name="Donoghue J."/>
            <person name="Ahrendt S."/>
            <person name="Andreopoulos W."/>
            <person name="He G."/>
            <person name="LaButti K."/>
            <person name="Lipzen A."/>
            <person name="Ng V."/>
            <person name="Riley R."/>
            <person name="Sandor L."/>
            <person name="Barry K."/>
            <person name="Martinez A.T."/>
            <person name="Xiao Y."/>
            <person name="Gibbons J.G."/>
            <person name="Terashima K."/>
            <person name="Grigoriev I.V."/>
            <person name="Hibbett D."/>
        </authorList>
    </citation>
    <scope>NUCLEOTIDE SEQUENCE [LARGE SCALE GENOMIC DNA]</scope>
    <source>
        <strain evidence="3 4">TFB7810</strain>
    </source>
</reference>
<feature type="region of interest" description="Disordered" evidence="1">
    <location>
        <begin position="15"/>
        <end position="43"/>
    </location>
</feature>
<evidence type="ECO:0000256" key="1">
    <source>
        <dbReference type="SAM" id="MobiDB-lite"/>
    </source>
</evidence>
<dbReference type="Pfam" id="PF20149">
    <property type="entry name" value="DUF6532"/>
    <property type="match status" value="1"/>
</dbReference>
<proteinExistence type="predicted"/>
<evidence type="ECO:0000259" key="2">
    <source>
        <dbReference type="Pfam" id="PF20149"/>
    </source>
</evidence>
<accession>A0A9W8P062</accession>
<dbReference type="AlphaFoldDB" id="A0A9W8P062"/>
<keyword evidence="4" id="KW-1185">Reference proteome</keyword>
<dbReference type="Proteomes" id="UP001142393">
    <property type="component" value="Unassembled WGS sequence"/>
</dbReference>
<protein>
    <recommendedName>
        <fullName evidence="2">DUF6532 domain-containing protein</fullName>
    </recommendedName>
</protein>
<comment type="caution">
    <text evidence="3">The sequence shown here is derived from an EMBL/GenBank/DDBJ whole genome shotgun (WGS) entry which is preliminary data.</text>
</comment>
<evidence type="ECO:0000313" key="3">
    <source>
        <dbReference type="EMBL" id="KAJ3744258.1"/>
    </source>
</evidence>
<sequence length="256" mass="28381">MNEIGLGEAISNTLAPFSPRSASGDNTRMNKTTRDHDRNSNILSDKGEAGDIAVQAWFRALRYLTPLCNFDGFTEPTEVELDILSQWGATLCGRFKASAKRNITVFDLKKSHKGIPGGVTALIIINRDRVEKLKDRKSYVFQDPEDRSKPATVYKAQIFEDIIVEAMYNNGRKSIGVHCAEIFGDMMPLPVIVLAATAIEAALDEYKDGQFAKKKFSTSLYRPSMMITARSAAKINDEPTAAQAQECENFTLSELC</sequence>
<gene>
    <name evidence="3" type="ORF">DFH05DRAFT_1525274</name>
</gene>
<dbReference type="EMBL" id="JANVFU010000007">
    <property type="protein sequence ID" value="KAJ3744258.1"/>
    <property type="molecule type" value="Genomic_DNA"/>
</dbReference>